<organism evidence="1 2">
    <name type="scientific">Rhodococcus opacus RKJ300 = JCM 13270</name>
    <dbReference type="NCBI Taxonomy" id="1165867"/>
    <lineage>
        <taxon>Bacteria</taxon>
        <taxon>Bacillati</taxon>
        <taxon>Actinomycetota</taxon>
        <taxon>Actinomycetes</taxon>
        <taxon>Mycobacteriales</taxon>
        <taxon>Nocardiaceae</taxon>
        <taxon>Rhodococcus</taxon>
    </lineage>
</organism>
<dbReference type="Proteomes" id="UP000006447">
    <property type="component" value="Unassembled WGS sequence"/>
</dbReference>
<accession>I0WXU8</accession>
<gene>
    <name evidence="1" type="ORF">W59_03996</name>
</gene>
<feature type="non-terminal residue" evidence="1">
    <location>
        <position position="113"/>
    </location>
</feature>
<evidence type="ECO:0000313" key="2">
    <source>
        <dbReference type="Proteomes" id="UP000006447"/>
    </source>
</evidence>
<name>I0WXU8_RHOOP</name>
<sequence length="113" mass="11070">MAGDVSDRAAAAFLKGGVSDGTRLAIALAPRLARVVSDRAGLAAAAFLTGAFPAAAFFAGSFTETSLAGDVSDRAAAAFLKGGVSDGTRSAIALAPRLARVVSDRAGLAAAAF</sequence>
<reference evidence="1 2" key="1">
    <citation type="journal article" date="2012" name="J. Bacteriol.">
        <title>Draft genome sequence of the nitrophenol-degrading actinomycete Rhodococcus imtechensis RKJ300.</title>
        <authorList>
            <person name="Vikram S."/>
            <person name="Kumar S."/>
            <person name="Subramanian S."/>
            <person name="Raghava G.P."/>
        </authorList>
    </citation>
    <scope>NUCLEOTIDE SEQUENCE [LARGE SCALE GENOMIC DNA]</scope>
    <source>
        <strain evidence="1 2">RKJ300</strain>
    </source>
</reference>
<proteinExistence type="predicted"/>
<comment type="caution">
    <text evidence="1">The sequence shown here is derived from an EMBL/GenBank/DDBJ whole genome shotgun (WGS) entry which is preliminary data.</text>
</comment>
<protein>
    <submittedName>
        <fullName evidence="1">Uncharacterized protein</fullName>
    </submittedName>
</protein>
<evidence type="ECO:0000313" key="1">
    <source>
        <dbReference type="EMBL" id="EID81214.1"/>
    </source>
</evidence>
<dbReference type="AlphaFoldDB" id="I0WXU8"/>
<dbReference type="EMBL" id="AJJH01000019">
    <property type="protein sequence ID" value="EID81214.1"/>
    <property type="molecule type" value="Genomic_DNA"/>
</dbReference>